<dbReference type="RefSeq" id="WP_044746856.1">
    <property type="nucleotide sequence ID" value="NZ_JAUSTR010000001.1"/>
</dbReference>
<evidence type="ECO:0000313" key="3">
    <source>
        <dbReference type="Proteomes" id="UP001225646"/>
    </source>
</evidence>
<gene>
    <name evidence="2" type="ORF">J2S06_000827</name>
</gene>
<comment type="caution">
    <text evidence="2">The sequence shown here is derived from an EMBL/GenBank/DDBJ whole genome shotgun (WGS) entry which is preliminary data.</text>
</comment>
<dbReference type="Gene3D" id="2.40.50.180">
    <property type="entry name" value="CheA-289, Domain 4"/>
    <property type="match status" value="1"/>
</dbReference>
<dbReference type="Proteomes" id="UP001225646">
    <property type="component" value="Unassembled WGS sequence"/>
</dbReference>
<dbReference type="InterPro" id="IPR036061">
    <property type="entry name" value="CheW-like_dom_sf"/>
</dbReference>
<dbReference type="InterPro" id="IPR002545">
    <property type="entry name" value="CheW-lke_dom"/>
</dbReference>
<name>A0ABT9VLB1_9BACI</name>
<dbReference type="PROSITE" id="PS50851">
    <property type="entry name" value="CHEW"/>
    <property type="match status" value="1"/>
</dbReference>
<dbReference type="Gene3D" id="2.30.30.40">
    <property type="entry name" value="SH3 Domains"/>
    <property type="match status" value="1"/>
</dbReference>
<evidence type="ECO:0000259" key="1">
    <source>
        <dbReference type="PROSITE" id="PS50851"/>
    </source>
</evidence>
<dbReference type="PANTHER" id="PTHR22617:SF23">
    <property type="entry name" value="CHEMOTAXIS PROTEIN CHEW"/>
    <property type="match status" value="1"/>
</dbReference>
<accession>A0ABT9VLB1</accession>
<reference evidence="2 3" key="1">
    <citation type="submission" date="2023-07" db="EMBL/GenBank/DDBJ databases">
        <title>Genomic Encyclopedia of Type Strains, Phase IV (KMG-IV): sequencing the most valuable type-strain genomes for metagenomic binning, comparative biology and taxonomic classification.</title>
        <authorList>
            <person name="Goeker M."/>
        </authorList>
    </citation>
    <scope>NUCLEOTIDE SEQUENCE [LARGE SCALE GENOMIC DNA]</scope>
    <source>
        <strain evidence="2 3">DSM 19092</strain>
    </source>
</reference>
<evidence type="ECO:0000313" key="2">
    <source>
        <dbReference type="EMBL" id="MDQ0161757.1"/>
    </source>
</evidence>
<dbReference type="EMBL" id="JAUSTR010000001">
    <property type="protein sequence ID" value="MDQ0161757.1"/>
    <property type="molecule type" value="Genomic_DNA"/>
</dbReference>
<dbReference type="Pfam" id="PF01584">
    <property type="entry name" value="CheW"/>
    <property type="match status" value="1"/>
</dbReference>
<dbReference type="InterPro" id="IPR039315">
    <property type="entry name" value="CheW"/>
</dbReference>
<proteinExistence type="predicted"/>
<dbReference type="PANTHER" id="PTHR22617">
    <property type="entry name" value="CHEMOTAXIS SENSOR HISTIDINE KINASE-RELATED"/>
    <property type="match status" value="1"/>
</dbReference>
<dbReference type="SUPFAM" id="SSF50341">
    <property type="entry name" value="CheW-like"/>
    <property type="match status" value="1"/>
</dbReference>
<sequence length="148" mass="16502">MTKTESKELKVIVFQLQEKDYGIFVQEVKSIEKVSHITRVPGTPKFIKGVINLRGVVTPIIDLRTRLQIPEADTNEQTRIIISCKDEIDVGLVVDAAHDVIDITEDQIEPAPEVVGGVESKFIKGVTKVGKRIIMLLDLEHVLQGYGK</sequence>
<feature type="domain" description="CheW-like" evidence="1">
    <location>
        <begin position="8"/>
        <end position="148"/>
    </location>
</feature>
<organism evidence="2 3">
    <name type="scientific">Aeribacillus alveayuensis</name>
    <dbReference type="NCBI Taxonomy" id="279215"/>
    <lineage>
        <taxon>Bacteria</taxon>
        <taxon>Bacillati</taxon>
        <taxon>Bacillota</taxon>
        <taxon>Bacilli</taxon>
        <taxon>Bacillales</taxon>
        <taxon>Bacillaceae</taxon>
        <taxon>Aeribacillus</taxon>
    </lineage>
</organism>
<protein>
    <submittedName>
        <fullName evidence="2">Purine-binding chemotaxis protein CheW</fullName>
    </submittedName>
</protein>
<dbReference type="SMART" id="SM00260">
    <property type="entry name" value="CheW"/>
    <property type="match status" value="1"/>
</dbReference>
<keyword evidence="3" id="KW-1185">Reference proteome</keyword>